<dbReference type="AlphaFoldDB" id="X1TT40"/>
<evidence type="ECO:0000313" key="2">
    <source>
        <dbReference type="EMBL" id="GAJ08483.1"/>
    </source>
</evidence>
<keyword evidence="1" id="KW-0472">Membrane</keyword>
<evidence type="ECO:0000256" key="1">
    <source>
        <dbReference type="SAM" id="Phobius"/>
    </source>
</evidence>
<keyword evidence="1" id="KW-1133">Transmembrane helix</keyword>
<accession>X1TT40</accession>
<proteinExistence type="predicted"/>
<feature type="transmembrane region" description="Helical" evidence="1">
    <location>
        <begin position="39"/>
        <end position="60"/>
    </location>
</feature>
<reference evidence="2" key="1">
    <citation type="journal article" date="2014" name="Front. Microbiol.">
        <title>High frequency of phylogenetically diverse reductive dehalogenase-homologous genes in deep subseafloor sedimentary metagenomes.</title>
        <authorList>
            <person name="Kawai M."/>
            <person name="Futagami T."/>
            <person name="Toyoda A."/>
            <person name="Takaki Y."/>
            <person name="Nishi S."/>
            <person name="Hori S."/>
            <person name="Arai W."/>
            <person name="Tsubouchi T."/>
            <person name="Morono Y."/>
            <person name="Uchiyama I."/>
            <person name="Ito T."/>
            <person name="Fujiyama A."/>
            <person name="Inagaki F."/>
            <person name="Takami H."/>
        </authorList>
    </citation>
    <scope>NUCLEOTIDE SEQUENCE</scope>
    <source>
        <strain evidence="2">Expedition CK06-06</strain>
    </source>
</reference>
<name>X1TT40_9ZZZZ</name>
<protein>
    <submittedName>
        <fullName evidence="2">Uncharacterized protein</fullName>
    </submittedName>
</protein>
<organism evidence="2">
    <name type="scientific">marine sediment metagenome</name>
    <dbReference type="NCBI Taxonomy" id="412755"/>
    <lineage>
        <taxon>unclassified sequences</taxon>
        <taxon>metagenomes</taxon>
        <taxon>ecological metagenomes</taxon>
    </lineage>
</organism>
<comment type="caution">
    <text evidence="2">The sequence shown here is derived from an EMBL/GenBank/DDBJ whole genome shotgun (WGS) entry which is preliminary data.</text>
</comment>
<dbReference type="EMBL" id="BARW01028034">
    <property type="protein sequence ID" value="GAJ08483.1"/>
    <property type="molecule type" value="Genomic_DNA"/>
</dbReference>
<sequence length="124" mass="13859">MAKKKEIKLHMKFNPALQKYEPVLPPLKIKGKEVKFKDVWQIIPLIILILVIAAIFLVLLNEKPEQGEDYCEVDSDCVVFGEDGDCNCGCYNKEALPKDSGGKCFCAVPTSCKCLNETCEGVFE</sequence>
<gene>
    <name evidence="2" type="ORF">S12H4_45350</name>
</gene>
<keyword evidence="1" id="KW-0812">Transmembrane</keyword>